<proteinExistence type="predicted"/>
<dbReference type="Proteomes" id="UP000002512">
    <property type="component" value="Chromosome"/>
</dbReference>
<reference evidence="1 2" key="1">
    <citation type="journal article" date="2002" name="Proc. Natl. Acad. Sci. U.S.A.">
        <title>Genome sequence of Streptococcus mutans UA159, a cariogenic dental pathogen.</title>
        <authorList>
            <person name="Ajdic D."/>
            <person name="McShan W.M."/>
            <person name="McLaughlin R.E."/>
            <person name="Savic G."/>
            <person name="Chang J."/>
            <person name="Carson M.B."/>
            <person name="Primeaux C."/>
            <person name="Tian R."/>
            <person name="Kenton S."/>
            <person name="Jia H."/>
            <person name="Lin S."/>
            <person name="Qian Y."/>
            <person name="Li S."/>
            <person name="Zhu H."/>
            <person name="Najar F."/>
            <person name="Lai H."/>
            <person name="White J."/>
            <person name="Roe B.A."/>
            <person name="Ferretti J.J."/>
        </authorList>
    </citation>
    <scope>NUCLEOTIDE SEQUENCE [LARGE SCALE GENOMIC DNA]</scope>
    <source>
        <strain evidence="2">ATCC 700610 / UA159</strain>
    </source>
</reference>
<dbReference type="KEGG" id="smu:SMU_1147c"/>
<evidence type="ECO:0000313" key="2">
    <source>
        <dbReference type="Proteomes" id="UP000002512"/>
    </source>
</evidence>
<dbReference type="AlphaFoldDB" id="Q8DU12"/>
<keyword evidence="2" id="KW-1185">Reference proteome</keyword>
<dbReference type="STRING" id="210007.SMU_1147c"/>
<dbReference type="EMBL" id="AE014133">
    <property type="protein sequence ID" value="AAN58839.1"/>
    <property type="molecule type" value="Genomic_DNA"/>
</dbReference>
<sequence length="61" mass="7019">MLGFNDVIVHFASPLNRLVSCHSLLNTFHYSETSLSQLTLFLNSFLIFALKPLDQKNDMLY</sequence>
<dbReference type="HOGENOM" id="CLU_2920858_0_0_9"/>
<accession>Q8DU12</accession>
<evidence type="ECO:0000313" key="1">
    <source>
        <dbReference type="EMBL" id="AAN58839.1"/>
    </source>
</evidence>
<organism evidence="1 2">
    <name type="scientific">Streptococcus mutans serotype c (strain ATCC 700610 / UA159)</name>
    <dbReference type="NCBI Taxonomy" id="210007"/>
    <lineage>
        <taxon>Bacteria</taxon>
        <taxon>Bacillati</taxon>
        <taxon>Bacillota</taxon>
        <taxon>Bacilli</taxon>
        <taxon>Lactobacillales</taxon>
        <taxon>Streptococcaceae</taxon>
        <taxon>Streptococcus</taxon>
    </lineage>
</organism>
<gene>
    <name evidence="1" type="ordered locus">SMU_1147c</name>
</gene>
<name>Q8DU12_STRMU</name>
<protein>
    <submittedName>
        <fullName evidence="1">Uncharacterized protein</fullName>
    </submittedName>
</protein>